<evidence type="ECO:0000313" key="3">
    <source>
        <dbReference type="Proteomes" id="UP001165679"/>
    </source>
</evidence>
<protein>
    <submittedName>
        <fullName evidence="2">DUF4255 domain-containing protein</fullName>
    </submittedName>
</protein>
<comment type="caution">
    <text evidence="2">The sequence shown here is derived from an EMBL/GenBank/DDBJ whole genome shotgun (WGS) entry which is preliminary data.</text>
</comment>
<gene>
    <name evidence="2" type="ORF">OL599_12055</name>
</gene>
<sequence>MALADLSLVTRSLRTLIDLNVRRLMGGVPPGAIAITTQPPERVGAAVNTLNLHLYHVAEDRFYRNAPGPGSDVRNIARAPMALALFYILTAHHEQNPDIDALTQQRLMGFALKTLHDYPIVGDALLIDAGAGAGPEPVLDPALQGEDNPLQIILRPLTPEDTLAFWSTDDQQTARLSAYYEVRVILLTPDPPQRFPGIVLSIGQYVRQLGTASLAGSRSTVHFTLPVAAGGGPQQVDVDPARVQLDPGSLPPNDAVTLTGTNLTGGIAHSLVLRNAVWRGLAPPVERIELDPTLNPAWELAITTGRIDFRAQPTVAFIDNGVPRVAAVLPGIYAASVRIIAGDRVFNGQRRVAGAESNAIAFAVGPRIASHGPPVAGRIRIDIVPAFDLSLPAIAVELVVQGEAYVRLPAFTGNPAIDDGAFVVDPAGLVLQALFNPLLPGFHAVRLVANGAEAQPFWIET</sequence>
<dbReference type="EMBL" id="JAPDNT010000007">
    <property type="protein sequence ID" value="MCW3475306.1"/>
    <property type="molecule type" value="Genomic_DNA"/>
</dbReference>
<reference evidence="2" key="1">
    <citation type="submission" date="2022-09" db="EMBL/GenBank/DDBJ databases">
        <title>Rhodovastum sp. nov. RN2-1 isolated from soil in Seongnam, South Korea.</title>
        <authorList>
            <person name="Le N.T."/>
        </authorList>
    </citation>
    <scope>NUCLEOTIDE SEQUENCE</scope>
    <source>
        <strain evidence="2">RN2-1</strain>
    </source>
</reference>
<feature type="domain" description="Pvc16 N-terminal" evidence="1">
    <location>
        <begin position="9"/>
        <end position="199"/>
    </location>
</feature>
<dbReference type="RefSeq" id="WP_264714003.1">
    <property type="nucleotide sequence ID" value="NZ_JAPDNT010000007.1"/>
</dbReference>
<evidence type="ECO:0000259" key="1">
    <source>
        <dbReference type="Pfam" id="PF14065"/>
    </source>
</evidence>
<dbReference type="InterPro" id="IPR025351">
    <property type="entry name" value="Pvc16_N"/>
</dbReference>
<reference evidence="2" key="2">
    <citation type="submission" date="2022-10" db="EMBL/GenBank/DDBJ databases">
        <authorList>
            <person name="Trinh H.N."/>
        </authorList>
    </citation>
    <scope>NUCLEOTIDE SEQUENCE</scope>
    <source>
        <strain evidence="2">RN2-1</strain>
    </source>
</reference>
<accession>A0AA42CFV0</accession>
<organism evidence="2 3">
    <name type="scientific">Limobrevibacterium gyesilva</name>
    <dbReference type="NCBI Taxonomy" id="2991712"/>
    <lineage>
        <taxon>Bacteria</taxon>
        <taxon>Pseudomonadati</taxon>
        <taxon>Pseudomonadota</taxon>
        <taxon>Alphaproteobacteria</taxon>
        <taxon>Acetobacterales</taxon>
        <taxon>Acetobacteraceae</taxon>
        <taxon>Limobrevibacterium</taxon>
    </lineage>
</organism>
<name>A0AA42CFV0_9PROT</name>
<dbReference type="Pfam" id="PF14065">
    <property type="entry name" value="Pvc16_N"/>
    <property type="match status" value="1"/>
</dbReference>
<evidence type="ECO:0000313" key="2">
    <source>
        <dbReference type="EMBL" id="MCW3475306.1"/>
    </source>
</evidence>
<dbReference type="AlphaFoldDB" id="A0AA42CFV0"/>
<dbReference type="Proteomes" id="UP001165679">
    <property type="component" value="Unassembled WGS sequence"/>
</dbReference>
<proteinExistence type="predicted"/>
<keyword evidence="3" id="KW-1185">Reference proteome</keyword>